<dbReference type="RefSeq" id="WP_194448533.1">
    <property type="nucleotide sequence ID" value="NZ_CP063849.1"/>
</dbReference>
<dbReference type="InterPro" id="IPR019734">
    <property type="entry name" value="TPR_rpt"/>
</dbReference>
<dbReference type="Proteomes" id="UP000593892">
    <property type="component" value="Chromosome"/>
</dbReference>
<sequence>MARILPLLLFSAALACAQQAEPPKEKAQPPFAEPEEEDASAKPKKEYVFNPLQAETEIKTGKFYMKRGKWKAATLRFEEALLWNGQAAEAYLLLGEAREKMGESAAAKSAYEKYLQVAPDTKEAPEVKKRLAKLPQGTQAKK</sequence>
<evidence type="ECO:0008006" key="6">
    <source>
        <dbReference type="Google" id="ProtNLM"/>
    </source>
</evidence>
<evidence type="ECO:0000313" key="5">
    <source>
        <dbReference type="Proteomes" id="UP000593892"/>
    </source>
</evidence>
<name>A0A7S7NPG2_PALFE</name>
<reference evidence="4 5" key="1">
    <citation type="submission" date="2020-10" db="EMBL/GenBank/DDBJ databases">
        <title>Complete genome sequence of Paludibaculum fermentans P105T, a facultatively anaerobic acidobacterium capable of dissimilatory Fe(III) reduction.</title>
        <authorList>
            <person name="Dedysh S.N."/>
            <person name="Beletsky A.V."/>
            <person name="Kulichevskaya I.S."/>
            <person name="Mardanov A.V."/>
            <person name="Ravin N.V."/>
        </authorList>
    </citation>
    <scope>NUCLEOTIDE SEQUENCE [LARGE SCALE GENOMIC DNA]</scope>
    <source>
        <strain evidence="4 5">P105</strain>
    </source>
</reference>
<feature type="chain" id="PRO_5033046039" description="Tetratricopeptide repeat protein" evidence="3">
    <location>
        <begin position="21"/>
        <end position="142"/>
    </location>
</feature>
<dbReference type="KEGG" id="pfer:IRI77_29405"/>
<dbReference type="EMBL" id="CP063849">
    <property type="protein sequence ID" value="QOY86864.1"/>
    <property type="molecule type" value="Genomic_DNA"/>
</dbReference>
<dbReference type="Pfam" id="PF13181">
    <property type="entry name" value="TPR_8"/>
    <property type="match status" value="1"/>
</dbReference>
<dbReference type="PROSITE" id="PS51257">
    <property type="entry name" value="PROKAR_LIPOPROTEIN"/>
    <property type="match status" value="1"/>
</dbReference>
<keyword evidence="5" id="KW-1185">Reference proteome</keyword>
<proteinExistence type="predicted"/>
<dbReference type="InterPro" id="IPR011990">
    <property type="entry name" value="TPR-like_helical_dom_sf"/>
</dbReference>
<dbReference type="SUPFAM" id="SSF48452">
    <property type="entry name" value="TPR-like"/>
    <property type="match status" value="1"/>
</dbReference>
<protein>
    <recommendedName>
        <fullName evidence="6">Tetratricopeptide repeat protein</fullName>
    </recommendedName>
</protein>
<organism evidence="4 5">
    <name type="scientific">Paludibaculum fermentans</name>
    <dbReference type="NCBI Taxonomy" id="1473598"/>
    <lineage>
        <taxon>Bacteria</taxon>
        <taxon>Pseudomonadati</taxon>
        <taxon>Acidobacteriota</taxon>
        <taxon>Terriglobia</taxon>
        <taxon>Bryobacterales</taxon>
        <taxon>Bryobacteraceae</taxon>
        <taxon>Paludibaculum</taxon>
    </lineage>
</organism>
<feature type="region of interest" description="Disordered" evidence="2">
    <location>
        <begin position="20"/>
        <end position="44"/>
    </location>
</feature>
<dbReference type="AlphaFoldDB" id="A0A7S7NPG2"/>
<evidence type="ECO:0000256" key="2">
    <source>
        <dbReference type="SAM" id="MobiDB-lite"/>
    </source>
</evidence>
<dbReference type="Gene3D" id="1.25.40.10">
    <property type="entry name" value="Tetratricopeptide repeat domain"/>
    <property type="match status" value="1"/>
</dbReference>
<feature type="repeat" description="TPR" evidence="1">
    <location>
        <begin position="88"/>
        <end position="121"/>
    </location>
</feature>
<keyword evidence="1" id="KW-0802">TPR repeat</keyword>
<dbReference type="PROSITE" id="PS50005">
    <property type="entry name" value="TPR"/>
    <property type="match status" value="1"/>
</dbReference>
<feature type="signal peptide" evidence="3">
    <location>
        <begin position="1"/>
        <end position="20"/>
    </location>
</feature>
<accession>A0A7S7NPG2</accession>
<evidence type="ECO:0000256" key="3">
    <source>
        <dbReference type="SAM" id="SignalP"/>
    </source>
</evidence>
<feature type="region of interest" description="Disordered" evidence="2">
    <location>
        <begin position="122"/>
        <end position="142"/>
    </location>
</feature>
<evidence type="ECO:0000313" key="4">
    <source>
        <dbReference type="EMBL" id="QOY86864.1"/>
    </source>
</evidence>
<evidence type="ECO:0000256" key="1">
    <source>
        <dbReference type="PROSITE-ProRule" id="PRU00339"/>
    </source>
</evidence>
<gene>
    <name evidence="4" type="ORF">IRI77_29405</name>
</gene>
<keyword evidence="3" id="KW-0732">Signal</keyword>